<sequence>MRVFVLNTGRCGSVTFANACGELTDFAVGHESRAHLAGDDRLDFPERHIEVDNRLSWFLGELDERYGDEPLYVHLRRDPEQVARSFARRWDSGDPAGVITAFAGALVKRRTPWPQEQRLEVCRYYVRTVTANIETFLADKPRQMTVWLDEADEWFPLFWERLGGKGDFDAALKHFEVRHNAS</sequence>
<name>A0A0C2G0M3_9ACTN</name>
<evidence type="ECO:0000313" key="2">
    <source>
        <dbReference type="Proteomes" id="UP000031675"/>
    </source>
</evidence>
<reference evidence="2" key="1">
    <citation type="journal article" date="2015" name="Chem. Biol.">
        <title>Structure, bioactivity, and resistance mechanism of streptomonomicin, an unusual lasso Peptide from an understudied halophilic actinomycete.</title>
        <authorList>
            <person name="Metelev M."/>
            <person name="Tietz J.I."/>
            <person name="Melby J.O."/>
            <person name="Blair P.M."/>
            <person name="Zhu L."/>
            <person name="Livnat I."/>
            <person name="Severinov K."/>
            <person name="Mitchell D.A."/>
        </authorList>
    </citation>
    <scope>NUCLEOTIDE SEQUENCE [LARGE SCALE GENOMIC DNA]</scope>
    <source>
        <strain evidence="2">YIM 90003</strain>
    </source>
</reference>
<dbReference type="Gene3D" id="3.40.50.300">
    <property type="entry name" value="P-loop containing nucleotide triphosphate hydrolases"/>
    <property type="match status" value="1"/>
</dbReference>
<dbReference type="Proteomes" id="UP000031675">
    <property type="component" value="Unassembled WGS sequence"/>
</dbReference>
<dbReference type="EMBL" id="JROO01000046">
    <property type="protein sequence ID" value="KIH96863.1"/>
    <property type="molecule type" value="Genomic_DNA"/>
</dbReference>
<dbReference type="SUPFAM" id="SSF52540">
    <property type="entry name" value="P-loop containing nucleoside triphosphate hydrolases"/>
    <property type="match status" value="1"/>
</dbReference>
<proteinExistence type="predicted"/>
<evidence type="ECO:0008006" key="3">
    <source>
        <dbReference type="Google" id="ProtNLM"/>
    </source>
</evidence>
<organism evidence="1 2">
    <name type="scientific">Streptomonospora alba</name>
    <dbReference type="NCBI Taxonomy" id="183763"/>
    <lineage>
        <taxon>Bacteria</taxon>
        <taxon>Bacillati</taxon>
        <taxon>Actinomycetota</taxon>
        <taxon>Actinomycetes</taxon>
        <taxon>Streptosporangiales</taxon>
        <taxon>Nocardiopsidaceae</taxon>
        <taxon>Streptomonospora</taxon>
    </lineage>
</organism>
<dbReference type="RefSeq" id="WP_040276340.1">
    <property type="nucleotide sequence ID" value="NZ_JROO01000046.1"/>
</dbReference>
<protein>
    <recommendedName>
        <fullName evidence="3">Sulfotransferase family protein</fullName>
    </recommendedName>
</protein>
<evidence type="ECO:0000313" key="1">
    <source>
        <dbReference type="EMBL" id="KIH96863.1"/>
    </source>
</evidence>
<gene>
    <name evidence="1" type="ORF">LP52_22315</name>
</gene>
<keyword evidence="2" id="KW-1185">Reference proteome</keyword>
<dbReference type="STRING" id="183763.LP52_22315"/>
<dbReference type="AlphaFoldDB" id="A0A0C2G0M3"/>
<comment type="caution">
    <text evidence="1">The sequence shown here is derived from an EMBL/GenBank/DDBJ whole genome shotgun (WGS) entry which is preliminary data.</text>
</comment>
<dbReference type="InterPro" id="IPR027417">
    <property type="entry name" value="P-loop_NTPase"/>
</dbReference>
<dbReference type="OrthoDB" id="1429303at2"/>
<accession>A0A0C2G0M3</accession>